<dbReference type="Pfam" id="PF00041">
    <property type="entry name" value="fn3"/>
    <property type="match status" value="2"/>
</dbReference>
<dbReference type="GO" id="GO:0000272">
    <property type="term" value="P:polysaccharide catabolic process"/>
    <property type="evidence" value="ECO:0007669"/>
    <property type="project" value="UniProtKB-KW"/>
</dbReference>
<dbReference type="CDD" id="cd00063">
    <property type="entry name" value="FN3"/>
    <property type="match status" value="3"/>
</dbReference>
<gene>
    <name evidence="6" type="ORF">EBQ10_06355</name>
</gene>
<evidence type="ECO:0000256" key="4">
    <source>
        <dbReference type="SAM" id="Phobius"/>
    </source>
</evidence>
<dbReference type="AlphaFoldDB" id="A0A3S9QLX2"/>
<reference evidence="6 7" key="1">
    <citation type="submission" date="2018-11" db="EMBL/GenBank/DDBJ databases">
        <title>Multidrug-resistant genes are associated with an 42-kb island TGI1 carrying a complex class 1 integron in a Trueperella pyogenes.</title>
        <authorList>
            <person name="Dong W."/>
        </authorList>
    </citation>
    <scope>NUCLEOTIDE SEQUENCE [LARGE SCALE GENOMIC DNA]</scope>
    <source>
        <strain evidence="6 7">TP4</strain>
    </source>
</reference>
<dbReference type="InterPro" id="IPR003961">
    <property type="entry name" value="FN3_dom"/>
</dbReference>
<evidence type="ECO:0000313" key="7">
    <source>
        <dbReference type="Proteomes" id="UP000275951"/>
    </source>
</evidence>
<evidence type="ECO:0000256" key="3">
    <source>
        <dbReference type="SAM" id="MobiDB-lite"/>
    </source>
</evidence>
<dbReference type="InterPro" id="IPR050713">
    <property type="entry name" value="RTP_Phos/Ushers"/>
</dbReference>
<dbReference type="EMBL" id="CP033905">
    <property type="protein sequence ID" value="AZR06953.1"/>
    <property type="molecule type" value="Genomic_DNA"/>
</dbReference>
<dbReference type="PANTHER" id="PTHR46957">
    <property type="entry name" value="CYTOKINE RECEPTOR"/>
    <property type="match status" value="1"/>
</dbReference>
<keyword evidence="4" id="KW-0812">Transmembrane</keyword>
<feature type="transmembrane region" description="Helical" evidence="4">
    <location>
        <begin position="824"/>
        <end position="844"/>
    </location>
</feature>
<keyword evidence="1" id="KW-0326">Glycosidase</keyword>
<evidence type="ECO:0000256" key="2">
    <source>
        <dbReference type="ARBA" id="ARBA00023326"/>
    </source>
</evidence>
<dbReference type="PROSITE" id="PS50853">
    <property type="entry name" value="FN3"/>
    <property type="match status" value="2"/>
</dbReference>
<keyword evidence="1" id="KW-0378">Hydrolase</keyword>
<evidence type="ECO:0000259" key="5">
    <source>
        <dbReference type="PROSITE" id="PS50853"/>
    </source>
</evidence>
<dbReference type="Proteomes" id="UP000275951">
    <property type="component" value="Chromosome"/>
</dbReference>
<dbReference type="GO" id="GO:0016798">
    <property type="term" value="F:hydrolase activity, acting on glycosyl bonds"/>
    <property type="evidence" value="ECO:0007669"/>
    <property type="project" value="UniProtKB-KW"/>
</dbReference>
<dbReference type="Gene3D" id="2.60.40.10">
    <property type="entry name" value="Immunoglobulins"/>
    <property type="match status" value="3"/>
</dbReference>
<keyword evidence="4" id="KW-0472">Membrane</keyword>
<organism evidence="6 7">
    <name type="scientific">Trueperella pyogenes</name>
    <dbReference type="NCBI Taxonomy" id="1661"/>
    <lineage>
        <taxon>Bacteria</taxon>
        <taxon>Bacillati</taxon>
        <taxon>Actinomycetota</taxon>
        <taxon>Actinomycetes</taxon>
        <taxon>Actinomycetales</taxon>
        <taxon>Actinomycetaceae</taxon>
        <taxon>Trueperella</taxon>
    </lineage>
</organism>
<proteinExistence type="predicted"/>
<accession>A0A3S9QLX2</accession>
<evidence type="ECO:0000313" key="6">
    <source>
        <dbReference type="EMBL" id="AZR06953.1"/>
    </source>
</evidence>
<dbReference type="GO" id="GO:0016020">
    <property type="term" value="C:membrane"/>
    <property type="evidence" value="ECO:0007669"/>
    <property type="project" value="UniProtKB-SubCell"/>
</dbReference>
<keyword evidence="2" id="KW-0119">Carbohydrate metabolism</keyword>
<feature type="domain" description="Fibronectin type-III" evidence="5">
    <location>
        <begin position="66"/>
        <end position="163"/>
    </location>
</feature>
<feature type="domain" description="Fibronectin type-III" evidence="5">
    <location>
        <begin position="404"/>
        <end position="501"/>
    </location>
</feature>
<feature type="compositionally biased region" description="Basic and acidic residues" evidence="3">
    <location>
        <begin position="770"/>
        <end position="781"/>
    </location>
</feature>
<feature type="compositionally biased region" description="Basic and acidic residues" evidence="3">
    <location>
        <begin position="738"/>
        <end position="761"/>
    </location>
</feature>
<feature type="region of interest" description="Disordered" evidence="3">
    <location>
        <begin position="727"/>
        <end position="806"/>
    </location>
</feature>
<evidence type="ECO:0000256" key="1">
    <source>
        <dbReference type="ARBA" id="ARBA00023295"/>
    </source>
</evidence>
<name>A0A3S9QLX2_9ACTO</name>
<protein>
    <recommendedName>
        <fullName evidence="5">Fibronectin type-III domain-containing protein</fullName>
    </recommendedName>
</protein>
<dbReference type="InterPro" id="IPR013783">
    <property type="entry name" value="Ig-like_fold"/>
</dbReference>
<keyword evidence="4" id="KW-1133">Transmembrane helix</keyword>
<keyword evidence="2" id="KW-0624">Polysaccharide degradation</keyword>
<sequence length="849" mass="91042">MMRKDGTMTVRLNHGDSALWRAGLTAALSALLITSTMAPTYAADTPDPSRISVNEATRSVGGKPSAPRGVIAGILSDTSVRVDFLDAETPVSSPVTSYTVTLTPTGSSKKMEKTLSTPNELRKKSVVFDGLTTNETYKIEVVAANKAGVGPAASPAYTSVKLSRGPKPSLAVSTSAGLNIDKLDPSQPVTFIVAGTGYTGEAAEKYGIDVVVSDDSLWSPGYFPIELPKKIHISPDKISRGRFSAEITVDVKKDKIDFGRHYVVGTLAAGDAQIYERRLDQAQKFDYAPAAPRNAKLTKVGEGKDVRVTWDRPTEDPRVSAYTVKLHKVENGQETYVNQREVGKALNAVEFSGLKDGVYIASVVSEIARNSDRSVTPLRSAPAKTEQLTISAKESNKPKTVPEAPTKLTLRLALKDAKALEAFWNEPSTSSGKITNYDIELSGSDKSVKKLKANMKDALPEFLKISSLTPGVTYTFKVRAENAQGWSPWSEESNKVTIPANQDEFAMTPPDEVFARVDKETNKVSVGWINSGYEPKNGQWHVRVECVSSCPAAFSPFSEKRPTSVDGIVLDKLQPGVYRAVLTLVNGKRTSGPVASNNFVVGAPAVVPQPQITVTPTSDIDPSVKNIFTVNGAGYIGTSASKGIYVVVADPAVWTPGKTPTPSATARFAGQVWVKPEQIVNGVFTAKIEVPAGKFDPKKSYVVGTMAAHQLSIADRSMDAGKAISFASSGQPEATPKPSDKPKPEATPKPEAKQPEAKPKPEFTQPEATPKPEAKQPETKQPEATQPEAKQLQTKPQPEVMSAKVDSSKAVTPAKKLAFTGAQAMTWFVASLVLVILGAAVVVIRRLRR</sequence>
<dbReference type="SMART" id="SM00060">
    <property type="entry name" value="FN3"/>
    <property type="match status" value="4"/>
</dbReference>
<dbReference type="SUPFAM" id="SSF49265">
    <property type="entry name" value="Fibronectin type III"/>
    <property type="match status" value="1"/>
</dbReference>
<dbReference type="InterPro" id="IPR036116">
    <property type="entry name" value="FN3_sf"/>
</dbReference>
<dbReference type="PANTHER" id="PTHR46957:SF3">
    <property type="entry name" value="CYTOKINE RECEPTOR"/>
    <property type="match status" value="1"/>
</dbReference>